<dbReference type="RefSeq" id="WP_050641853.1">
    <property type="nucleotide sequence ID" value="NZ_CABKUE010000009.1"/>
</dbReference>
<sequence length="135" mass="15672">MKEKLIRFMQGRYGVDTFSKFLLIVGLAVVLISSVIGGDRVRLILYALGWVLIIYCYFRMFSKNVTKRYAENQAFLAKTSKIRGFFRNQKAIWKQRKTHHIYKCPGCGQKIRVPKGKGKIEVRCPKCSQTFIKNS</sequence>
<accession>A0A173Y7H5</accession>
<name>A0A173Y7H5_9FIRM</name>
<feature type="transmembrane region" description="Helical" evidence="1">
    <location>
        <begin position="43"/>
        <end position="61"/>
    </location>
</feature>
<dbReference type="AlphaFoldDB" id="A0A173Y7H5"/>
<evidence type="ECO:0000313" key="3">
    <source>
        <dbReference type="Proteomes" id="UP000095544"/>
    </source>
</evidence>
<keyword evidence="1" id="KW-0472">Membrane</keyword>
<evidence type="ECO:0000256" key="1">
    <source>
        <dbReference type="SAM" id="Phobius"/>
    </source>
</evidence>
<keyword evidence="2" id="KW-0240">DNA-directed RNA polymerase</keyword>
<gene>
    <name evidence="2" type="ORF">ERS852491_00018</name>
</gene>
<dbReference type="Proteomes" id="UP000095544">
    <property type="component" value="Unassembled WGS sequence"/>
</dbReference>
<dbReference type="GO" id="GO:0000428">
    <property type="term" value="C:DNA-directed RNA polymerase complex"/>
    <property type="evidence" value="ECO:0007669"/>
    <property type="project" value="UniProtKB-KW"/>
</dbReference>
<dbReference type="OrthoDB" id="3174166at2"/>
<protein>
    <submittedName>
        <fullName evidence="2">DNA-directed RNA polymerase subunit P</fullName>
    </submittedName>
</protein>
<keyword evidence="1" id="KW-0812">Transmembrane</keyword>
<organism evidence="2 3">
    <name type="scientific">Faecalicatena contorta</name>
    <dbReference type="NCBI Taxonomy" id="39482"/>
    <lineage>
        <taxon>Bacteria</taxon>
        <taxon>Bacillati</taxon>
        <taxon>Bacillota</taxon>
        <taxon>Clostridia</taxon>
        <taxon>Lachnospirales</taxon>
        <taxon>Lachnospiraceae</taxon>
        <taxon>Faecalicatena</taxon>
    </lineage>
</organism>
<reference evidence="2 3" key="1">
    <citation type="submission" date="2015-09" db="EMBL/GenBank/DDBJ databases">
        <authorList>
            <consortium name="Pathogen Informatics"/>
        </authorList>
    </citation>
    <scope>NUCLEOTIDE SEQUENCE [LARGE SCALE GENOMIC DNA]</scope>
    <source>
        <strain evidence="2 3">2789STDY5834876</strain>
    </source>
</reference>
<keyword evidence="1" id="KW-1133">Transmembrane helix</keyword>
<dbReference type="Gene3D" id="2.20.28.30">
    <property type="entry name" value="RNA polymerase ii, chain L"/>
    <property type="match status" value="1"/>
</dbReference>
<proteinExistence type="predicted"/>
<keyword evidence="2" id="KW-0804">Transcription</keyword>
<dbReference type="STRING" id="39482.ERS852491_00018"/>
<feature type="transmembrane region" description="Helical" evidence="1">
    <location>
        <begin position="21"/>
        <end position="37"/>
    </location>
</feature>
<dbReference type="EMBL" id="CYZU01000001">
    <property type="protein sequence ID" value="CUN60072.1"/>
    <property type="molecule type" value="Genomic_DNA"/>
</dbReference>
<evidence type="ECO:0000313" key="2">
    <source>
        <dbReference type="EMBL" id="CUN60072.1"/>
    </source>
</evidence>